<dbReference type="SUPFAM" id="SSF53474">
    <property type="entry name" value="alpha/beta-Hydrolases"/>
    <property type="match status" value="2"/>
</dbReference>
<dbReference type="EMBL" id="SRRM01000002">
    <property type="protein sequence ID" value="TKY90007.1"/>
    <property type="molecule type" value="Genomic_DNA"/>
</dbReference>
<evidence type="ECO:0000259" key="4">
    <source>
        <dbReference type="Pfam" id="PF00326"/>
    </source>
</evidence>
<dbReference type="AlphaFoldDB" id="A0A4U7L036"/>
<organism evidence="5 6">
    <name type="scientific">Sporisorium graminicola</name>
    <dbReference type="NCBI Taxonomy" id="280036"/>
    <lineage>
        <taxon>Eukaryota</taxon>
        <taxon>Fungi</taxon>
        <taxon>Dikarya</taxon>
        <taxon>Basidiomycota</taxon>
        <taxon>Ustilaginomycotina</taxon>
        <taxon>Ustilaginomycetes</taxon>
        <taxon>Ustilaginales</taxon>
        <taxon>Ustilaginaceae</taxon>
        <taxon>Sporisorium</taxon>
    </lineage>
</organism>
<feature type="domain" description="Peptidase S9 prolyl oligopeptidase catalytic" evidence="4">
    <location>
        <begin position="141"/>
        <end position="250"/>
    </location>
</feature>
<dbReference type="Proteomes" id="UP000306050">
    <property type="component" value="Chromosome SGRAM_1"/>
</dbReference>
<dbReference type="InterPro" id="IPR050955">
    <property type="entry name" value="Plant_Biomass_Hydrol_Est"/>
</dbReference>
<dbReference type="Gene3D" id="3.40.50.1820">
    <property type="entry name" value="alpha/beta hydrolase"/>
    <property type="match status" value="1"/>
</dbReference>
<evidence type="ECO:0000313" key="6">
    <source>
        <dbReference type="Proteomes" id="UP000306050"/>
    </source>
</evidence>
<dbReference type="PANTHER" id="PTHR43037">
    <property type="entry name" value="UNNAMED PRODUCT-RELATED"/>
    <property type="match status" value="1"/>
</dbReference>
<keyword evidence="1 3" id="KW-0732">Signal</keyword>
<feature type="signal peptide" evidence="3">
    <location>
        <begin position="1"/>
        <end position="22"/>
    </location>
</feature>
<dbReference type="GO" id="GO:0008236">
    <property type="term" value="F:serine-type peptidase activity"/>
    <property type="evidence" value="ECO:0007669"/>
    <property type="project" value="InterPro"/>
</dbReference>
<protein>
    <recommendedName>
        <fullName evidence="4">Peptidase S9 prolyl oligopeptidase catalytic domain-containing protein</fullName>
    </recommendedName>
</protein>
<gene>
    <name evidence="5" type="ORF">EX895_000005</name>
</gene>
<evidence type="ECO:0000256" key="2">
    <source>
        <dbReference type="ARBA" id="ARBA00022801"/>
    </source>
</evidence>
<reference evidence="5 6" key="1">
    <citation type="submission" date="2019-05" db="EMBL/GenBank/DDBJ databases">
        <title>Sporisorium graminicola CBS 10092 draft sequencing and annotation.</title>
        <authorList>
            <person name="Solano-Gonzalez S."/>
            <person name="Caddick M.X."/>
            <person name="Darby A."/>
        </authorList>
    </citation>
    <scope>NUCLEOTIDE SEQUENCE [LARGE SCALE GENOMIC DNA]</scope>
    <source>
        <strain evidence="5 6">CBS 10092</strain>
    </source>
</reference>
<proteinExistence type="predicted"/>
<keyword evidence="2" id="KW-0378">Hydrolase</keyword>
<dbReference type="KEGG" id="sgra:EX895_000005"/>
<evidence type="ECO:0000313" key="5">
    <source>
        <dbReference type="EMBL" id="TKY90007.1"/>
    </source>
</evidence>
<dbReference type="OrthoDB" id="2425929at2759"/>
<comment type="caution">
    <text evidence="5">The sequence shown here is derived from an EMBL/GenBank/DDBJ whole genome shotgun (WGS) entry which is preliminary data.</text>
</comment>
<dbReference type="Pfam" id="PF00326">
    <property type="entry name" value="Peptidase_S9"/>
    <property type="match status" value="1"/>
</dbReference>
<sequence>MRFFDPLVAASLLAASYTFVQGAAVSSDGAGSSPLQRRLTSSLKKETDFLGQPTKAVMYTYVPSSYKKGNPLVLALHHCQGTGPSYFGEYPWGQAADQKGFMMIFPSSPYENGTCWDVASNAALRHDGGSDPQTVANMVKFATNKYGSGKNYVTGHSSGAMLTELMAAEYADLFVAGAEYSGVPATCFATGKPIGQDWNPTCAQGKYNETIQYWVQKAKSTYSGYSGQYPRMMLVHGTADTTINFNNQREAIKQWTGLHDLDPSKPTKTESLPGQSNYQITYYGGNTVMAIAAGGVTHDNPAKVDLTCQFFGI</sequence>
<evidence type="ECO:0000256" key="3">
    <source>
        <dbReference type="SAM" id="SignalP"/>
    </source>
</evidence>
<dbReference type="GeneID" id="40722900"/>
<dbReference type="InterPro" id="IPR029058">
    <property type="entry name" value="AB_hydrolase_fold"/>
</dbReference>
<evidence type="ECO:0000256" key="1">
    <source>
        <dbReference type="ARBA" id="ARBA00022729"/>
    </source>
</evidence>
<feature type="chain" id="PRO_5038612330" description="Peptidase S9 prolyl oligopeptidase catalytic domain-containing protein" evidence="3">
    <location>
        <begin position="23"/>
        <end position="313"/>
    </location>
</feature>
<dbReference type="RefSeq" id="XP_029741992.1">
    <property type="nucleotide sequence ID" value="XM_029880606.1"/>
</dbReference>
<accession>A0A4U7L036</accession>
<dbReference type="InterPro" id="IPR001375">
    <property type="entry name" value="Peptidase_S9_cat"/>
</dbReference>
<name>A0A4U7L036_9BASI</name>
<dbReference type="GO" id="GO:0006508">
    <property type="term" value="P:proteolysis"/>
    <property type="evidence" value="ECO:0007669"/>
    <property type="project" value="InterPro"/>
</dbReference>
<keyword evidence="6" id="KW-1185">Reference proteome</keyword>
<dbReference type="PANTHER" id="PTHR43037:SF5">
    <property type="entry name" value="FERULOYL ESTERASE"/>
    <property type="match status" value="1"/>
</dbReference>